<keyword evidence="2" id="KW-1133">Transmembrane helix</keyword>
<dbReference type="NCBIfam" id="TIGR01906">
    <property type="entry name" value="integ_TIGR01906"/>
    <property type="match status" value="1"/>
</dbReference>
<evidence type="ECO:0000313" key="4">
    <source>
        <dbReference type="Proteomes" id="UP000625033"/>
    </source>
</evidence>
<keyword evidence="2" id="KW-0812">Transmembrane</keyword>
<dbReference type="EMBL" id="JADOTZ010000001">
    <property type="protein sequence ID" value="MBG6083969.1"/>
    <property type="molecule type" value="Genomic_DNA"/>
</dbReference>
<feature type="compositionally biased region" description="Low complexity" evidence="1">
    <location>
        <begin position="71"/>
        <end position="84"/>
    </location>
</feature>
<evidence type="ECO:0000256" key="1">
    <source>
        <dbReference type="SAM" id="MobiDB-lite"/>
    </source>
</evidence>
<feature type="compositionally biased region" description="Basic and acidic residues" evidence="1">
    <location>
        <begin position="1"/>
        <end position="14"/>
    </location>
</feature>
<name>A0A931D3Y5_9MICC</name>
<sequence>MSQKQHGEATEPMERPQAAAEQPATEDGTTPQTAALPVTSRRRGRRAAGTDETVGAHGGEPGTQDPLVDAVKSPSKGASSAGSVLRSAEAAAQRSGPAPVTAGAESSVDDRRGRARDAALSAKPLAPRIVQVLLAVIYPFILVIGALKTIASPWFLWLEYHRPGFPADEFGWGTEQRMTFGSYGVDYLSNAAGPEYLGNLLGLDGQPLFSGAEVAHMADVKAVLATSFAAGFALVVVGIFLVWYLAVRSPGGIRRGLFAGAVATLAVAVVLGALAALNWSAFFTTVHAVFFAEGTWTFNYSDALIRLYPAQFWIDAGLGVGILVLLSVAVTLLATWPTRSRREASRARLAGRRAAA</sequence>
<feature type="transmembrane region" description="Helical" evidence="2">
    <location>
        <begin position="310"/>
        <end position="336"/>
    </location>
</feature>
<feature type="transmembrane region" description="Helical" evidence="2">
    <location>
        <begin position="257"/>
        <end position="290"/>
    </location>
</feature>
<feature type="transmembrane region" description="Helical" evidence="2">
    <location>
        <begin position="132"/>
        <end position="156"/>
    </location>
</feature>
<evidence type="ECO:0000313" key="3">
    <source>
        <dbReference type="EMBL" id="MBG6083969.1"/>
    </source>
</evidence>
<feature type="transmembrane region" description="Helical" evidence="2">
    <location>
        <begin position="222"/>
        <end position="245"/>
    </location>
</feature>
<comment type="caution">
    <text evidence="3">The sequence shown here is derived from an EMBL/GenBank/DDBJ whole genome shotgun (WGS) entry which is preliminary data.</text>
</comment>
<keyword evidence="4" id="KW-1185">Reference proteome</keyword>
<gene>
    <name evidence="3" type="ORF">IW252_000736</name>
</gene>
<protein>
    <submittedName>
        <fullName evidence="3">Integral membrane protein (TIGR01906 family)</fullName>
    </submittedName>
</protein>
<dbReference type="RefSeq" id="WP_196835344.1">
    <property type="nucleotide sequence ID" value="NZ_JADOTZ010000001.1"/>
</dbReference>
<dbReference type="Pfam" id="PF07314">
    <property type="entry name" value="Lit"/>
    <property type="match status" value="1"/>
</dbReference>
<feature type="region of interest" description="Disordered" evidence="1">
    <location>
        <begin position="1"/>
        <end position="111"/>
    </location>
</feature>
<evidence type="ECO:0000256" key="2">
    <source>
        <dbReference type="SAM" id="Phobius"/>
    </source>
</evidence>
<dbReference type="InterPro" id="IPR010178">
    <property type="entry name" value="Lit"/>
</dbReference>
<dbReference type="AlphaFoldDB" id="A0A931D3Y5"/>
<keyword evidence="2" id="KW-0472">Membrane</keyword>
<proteinExistence type="predicted"/>
<reference evidence="3" key="1">
    <citation type="submission" date="2020-11" db="EMBL/GenBank/DDBJ databases">
        <title>Sequencing the genomes of 1000 actinobacteria strains.</title>
        <authorList>
            <person name="Klenk H.-P."/>
        </authorList>
    </citation>
    <scope>NUCLEOTIDE SEQUENCE</scope>
    <source>
        <strain evidence="3">DSM 26152</strain>
    </source>
</reference>
<organism evidence="3 4">
    <name type="scientific">Zhihengliuella flava</name>
    <dbReference type="NCBI Taxonomy" id="1285193"/>
    <lineage>
        <taxon>Bacteria</taxon>
        <taxon>Bacillati</taxon>
        <taxon>Actinomycetota</taxon>
        <taxon>Actinomycetes</taxon>
        <taxon>Micrococcales</taxon>
        <taxon>Micrococcaceae</taxon>
        <taxon>Zhihengliuella</taxon>
    </lineage>
</organism>
<accession>A0A931D3Y5</accession>
<dbReference type="Proteomes" id="UP000625033">
    <property type="component" value="Unassembled WGS sequence"/>
</dbReference>